<sequence>MSSQLAGLNWLVYDELCKYRSAQDHGELSLLRRRDRSQ</sequence>
<name>A0A0A9EL53_ARUDO</name>
<reference evidence="1" key="2">
    <citation type="journal article" date="2015" name="Data Brief">
        <title>Shoot transcriptome of the giant reed, Arundo donax.</title>
        <authorList>
            <person name="Barrero R.A."/>
            <person name="Guerrero F.D."/>
            <person name="Moolhuijzen P."/>
            <person name="Goolsby J.A."/>
            <person name="Tidwell J."/>
            <person name="Bellgard S.E."/>
            <person name="Bellgard M.I."/>
        </authorList>
    </citation>
    <scope>NUCLEOTIDE SEQUENCE</scope>
    <source>
        <tissue evidence="1">Shoot tissue taken approximately 20 cm above the soil surface</tissue>
    </source>
</reference>
<accession>A0A0A9EL53</accession>
<dbReference type="AlphaFoldDB" id="A0A0A9EL53"/>
<dbReference type="EMBL" id="GBRH01196426">
    <property type="protein sequence ID" value="JAE01470.1"/>
    <property type="molecule type" value="Transcribed_RNA"/>
</dbReference>
<organism evidence="1">
    <name type="scientific">Arundo donax</name>
    <name type="common">Giant reed</name>
    <name type="synonym">Donax arundinaceus</name>
    <dbReference type="NCBI Taxonomy" id="35708"/>
    <lineage>
        <taxon>Eukaryota</taxon>
        <taxon>Viridiplantae</taxon>
        <taxon>Streptophyta</taxon>
        <taxon>Embryophyta</taxon>
        <taxon>Tracheophyta</taxon>
        <taxon>Spermatophyta</taxon>
        <taxon>Magnoliopsida</taxon>
        <taxon>Liliopsida</taxon>
        <taxon>Poales</taxon>
        <taxon>Poaceae</taxon>
        <taxon>PACMAD clade</taxon>
        <taxon>Arundinoideae</taxon>
        <taxon>Arundineae</taxon>
        <taxon>Arundo</taxon>
    </lineage>
</organism>
<proteinExistence type="predicted"/>
<evidence type="ECO:0000313" key="1">
    <source>
        <dbReference type="EMBL" id="JAE01470.1"/>
    </source>
</evidence>
<reference evidence="1" key="1">
    <citation type="submission" date="2014-09" db="EMBL/GenBank/DDBJ databases">
        <authorList>
            <person name="Magalhaes I.L.F."/>
            <person name="Oliveira U."/>
            <person name="Santos F.R."/>
            <person name="Vidigal T.H.D.A."/>
            <person name="Brescovit A.D."/>
            <person name="Santos A.J."/>
        </authorList>
    </citation>
    <scope>NUCLEOTIDE SEQUENCE</scope>
    <source>
        <tissue evidence="1">Shoot tissue taken approximately 20 cm above the soil surface</tissue>
    </source>
</reference>
<protein>
    <submittedName>
        <fullName evidence="1">Uncharacterized protein</fullName>
    </submittedName>
</protein>